<accession>A0ACD3AZD7</accession>
<protein>
    <submittedName>
        <fullName evidence="1">Uncharacterized protein</fullName>
    </submittedName>
</protein>
<proteinExistence type="predicted"/>
<dbReference type="Proteomes" id="UP000308600">
    <property type="component" value="Unassembled WGS sequence"/>
</dbReference>
<dbReference type="EMBL" id="ML208309">
    <property type="protein sequence ID" value="TFK70679.1"/>
    <property type="molecule type" value="Genomic_DNA"/>
</dbReference>
<name>A0ACD3AZD7_9AGAR</name>
<organism evidence="1 2">
    <name type="scientific">Pluteus cervinus</name>
    <dbReference type="NCBI Taxonomy" id="181527"/>
    <lineage>
        <taxon>Eukaryota</taxon>
        <taxon>Fungi</taxon>
        <taxon>Dikarya</taxon>
        <taxon>Basidiomycota</taxon>
        <taxon>Agaricomycotina</taxon>
        <taxon>Agaricomycetes</taxon>
        <taxon>Agaricomycetidae</taxon>
        <taxon>Agaricales</taxon>
        <taxon>Pluteineae</taxon>
        <taxon>Pluteaceae</taxon>
        <taxon>Pluteus</taxon>
    </lineage>
</organism>
<gene>
    <name evidence="1" type="ORF">BDN72DRAFT_877634</name>
</gene>
<reference evidence="1 2" key="1">
    <citation type="journal article" date="2019" name="Nat. Ecol. Evol.">
        <title>Megaphylogeny resolves global patterns of mushroom evolution.</title>
        <authorList>
            <person name="Varga T."/>
            <person name="Krizsan K."/>
            <person name="Foldi C."/>
            <person name="Dima B."/>
            <person name="Sanchez-Garcia M."/>
            <person name="Sanchez-Ramirez S."/>
            <person name="Szollosi G.J."/>
            <person name="Szarkandi J.G."/>
            <person name="Papp V."/>
            <person name="Albert L."/>
            <person name="Andreopoulos W."/>
            <person name="Angelini C."/>
            <person name="Antonin V."/>
            <person name="Barry K.W."/>
            <person name="Bougher N.L."/>
            <person name="Buchanan P."/>
            <person name="Buyck B."/>
            <person name="Bense V."/>
            <person name="Catcheside P."/>
            <person name="Chovatia M."/>
            <person name="Cooper J."/>
            <person name="Damon W."/>
            <person name="Desjardin D."/>
            <person name="Finy P."/>
            <person name="Geml J."/>
            <person name="Haridas S."/>
            <person name="Hughes K."/>
            <person name="Justo A."/>
            <person name="Karasinski D."/>
            <person name="Kautmanova I."/>
            <person name="Kiss B."/>
            <person name="Kocsube S."/>
            <person name="Kotiranta H."/>
            <person name="LaButti K.M."/>
            <person name="Lechner B.E."/>
            <person name="Liimatainen K."/>
            <person name="Lipzen A."/>
            <person name="Lukacs Z."/>
            <person name="Mihaltcheva S."/>
            <person name="Morgado L.N."/>
            <person name="Niskanen T."/>
            <person name="Noordeloos M.E."/>
            <person name="Ohm R.A."/>
            <person name="Ortiz-Santana B."/>
            <person name="Ovrebo C."/>
            <person name="Racz N."/>
            <person name="Riley R."/>
            <person name="Savchenko A."/>
            <person name="Shiryaev A."/>
            <person name="Soop K."/>
            <person name="Spirin V."/>
            <person name="Szebenyi C."/>
            <person name="Tomsovsky M."/>
            <person name="Tulloss R.E."/>
            <person name="Uehling J."/>
            <person name="Grigoriev I.V."/>
            <person name="Vagvolgyi C."/>
            <person name="Papp T."/>
            <person name="Martin F.M."/>
            <person name="Miettinen O."/>
            <person name="Hibbett D.S."/>
            <person name="Nagy L.G."/>
        </authorList>
    </citation>
    <scope>NUCLEOTIDE SEQUENCE [LARGE SCALE GENOMIC DNA]</scope>
    <source>
        <strain evidence="1 2">NL-1719</strain>
    </source>
</reference>
<evidence type="ECO:0000313" key="1">
    <source>
        <dbReference type="EMBL" id="TFK70679.1"/>
    </source>
</evidence>
<evidence type="ECO:0000313" key="2">
    <source>
        <dbReference type="Proteomes" id="UP000308600"/>
    </source>
</evidence>
<sequence>MSFPPEIIERFILHVSSDKTDTPRQRRANLSTYCRVSRTWCGLAQRLLFAEISTANGATGDTVEITALLARTLIDSPHTLSYVKTLFLRISISYPRNPLIKIIENLTNLDGLRIIHLKYEETPLHAGLLKVLPSALSSTRLTSLGLSDLTRVPLSILGYSLALEELVIKHSTFVIPDPLEEAITNPATKRPSPKVFILSTSSSGEVDILEGILREDGPLDISRITKFWAIDRSDGDGAHSLICKFTSAIASSLEDVLIDPPTSCFQSVELTEQFPSEKLSSLRIAQFSVLQCNSDEYNAVPWVTSAIARLCNPEKLETIKLHCEFRDLDSRTDEGLLKQGWAQFDSKLVPRRFSNLRKLDITCYNEQSEAEGVTLLMNLTALLDGASEEILMIDCSNDYSYVDLVGPEWIR</sequence>
<keyword evidence="2" id="KW-1185">Reference proteome</keyword>